<name>A0ABN8ZHR6_RANTA</name>
<organism evidence="2 3">
    <name type="scientific">Rangifer tarandus platyrhynchus</name>
    <name type="common">Svalbard reindeer</name>
    <dbReference type="NCBI Taxonomy" id="3082113"/>
    <lineage>
        <taxon>Eukaryota</taxon>
        <taxon>Metazoa</taxon>
        <taxon>Chordata</taxon>
        <taxon>Craniata</taxon>
        <taxon>Vertebrata</taxon>
        <taxon>Euteleostomi</taxon>
        <taxon>Mammalia</taxon>
        <taxon>Eutheria</taxon>
        <taxon>Laurasiatheria</taxon>
        <taxon>Artiodactyla</taxon>
        <taxon>Ruminantia</taxon>
        <taxon>Pecora</taxon>
        <taxon>Cervidae</taxon>
        <taxon>Odocoileinae</taxon>
        <taxon>Rangifer</taxon>
    </lineage>
</organism>
<accession>A0ABN8ZHR6</accession>
<reference evidence="2" key="1">
    <citation type="submission" date="2023-04" db="EMBL/GenBank/DDBJ databases">
        <authorList>
            <consortium name="ELIXIR-Norway"/>
        </authorList>
    </citation>
    <scope>NUCLEOTIDE SEQUENCE [LARGE SCALE GENOMIC DNA]</scope>
</reference>
<feature type="region of interest" description="Disordered" evidence="1">
    <location>
        <begin position="162"/>
        <end position="195"/>
    </location>
</feature>
<sequence length="224" mass="24650">MRLQGLTPDEVVSWCRLCLDSVVERSFLSLEGPEGTRIASQCWSGAPPCLLKFRAHSRHSLPWRMVWGGGAVTPASRRGPPGAQLTGGKVTRGPKALRTLHLLVHAGRDACWCGRDSESKDRGPFASCSRASSTDRSRTFSTFLQEEEKSSRFTDIARLSSCPFGRRGPESEGFRGGRLPPSPRSEGPQAQRLEPFGLEFRDADAPQGDQSRCLESALPWRALR</sequence>
<evidence type="ECO:0000313" key="2">
    <source>
        <dbReference type="EMBL" id="CAI9172332.1"/>
    </source>
</evidence>
<dbReference type="Proteomes" id="UP001176941">
    <property type="component" value="Chromosome 32"/>
</dbReference>
<keyword evidence="3" id="KW-1185">Reference proteome</keyword>
<gene>
    <name evidence="2" type="ORF">MRATA1EN1_LOCUS21294</name>
</gene>
<dbReference type="EMBL" id="OX459968">
    <property type="protein sequence ID" value="CAI9172332.1"/>
    <property type="molecule type" value="Genomic_DNA"/>
</dbReference>
<protein>
    <submittedName>
        <fullName evidence="2">Uncharacterized protein</fullName>
    </submittedName>
</protein>
<evidence type="ECO:0000256" key="1">
    <source>
        <dbReference type="SAM" id="MobiDB-lite"/>
    </source>
</evidence>
<evidence type="ECO:0000313" key="3">
    <source>
        <dbReference type="Proteomes" id="UP001176941"/>
    </source>
</evidence>
<proteinExistence type="predicted"/>